<dbReference type="PANTHER" id="PTHR43649">
    <property type="entry name" value="ARABINOSE-BINDING PROTEIN-RELATED"/>
    <property type="match status" value="1"/>
</dbReference>
<dbReference type="SUPFAM" id="SSF53850">
    <property type="entry name" value="Periplasmic binding protein-like II"/>
    <property type="match status" value="1"/>
</dbReference>
<reference evidence="4" key="1">
    <citation type="submission" date="2009-12" db="EMBL/GenBank/DDBJ databases">
        <title>Complete sequence of Treponema azotonutricium strain ZAS-9.</title>
        <authorList>
            <person name="Tetu S.G."/>
            <person name="Matson E."/>
            <person name="Ren Q."/>
            <person name="Seshadri R."/>
            <person name="Elbourne L."/>
            <person name="Hassan K.A."/>
            <person name="Durkin A."/>
            <person name="Radune D."/>
            <person name="Mohamoud Y."/>
            <person name="Shay R."/>
            <person name="Jin S."/>
            <person name="Zhang X."/>
            <person name="Lucey K."/>
            <person name="Ballor N.R."/>
            <person name="Ottesen E."/>
            <person name="Rosenthal R."/>
            <person name="Allen A."/>
            <person name="Leadbetter J.R."/>
            <person name="Paulsen I.T."/>
        </authorList>
    </citation>
    <scope>NUCLEOTIDE SEQUENCE [LARGE SCALE GENOMIC DNA]</scope>
    <source>
        <strain evidence="4">ATCC BAA-888 / DSM 13862 / ZAS-9</strain>
    </source>
</reference>
<evidence type="ECO:0000256" key="2">
    <source>
        <dbReference type="ARBA" id="ARBA00008520"/>
    </source>
</evidence>
<protein>
    <submittedName>
        <fullName evidence="3">Putative bacterial extracellular solute-binding protein</fullName>
    </submittedName>
</protein>
<comment type="similarity">
    <text evidence="2">Belongs to the bacterial solute-binding protein 1 family.</text>
</comment>
<evidence type="ECO:0000313" key="3">
    <source>
        <dbReference type="EMBL" id="AEF81732.1"/>
    </source>
</evidence>
<reference evidence="3 4" key="2">
    <citation type="journal article" date="2011" name="ISME J.">
        <title>RNA-seq reveals cooperative metabolic interactions between two termite-gut spirochete species in co-culture.</title>
        <authorList>
            <person name="Rosenthal A.Z."/>
            <person name="Matson E.G."/>
            <person name="Eldar A."/>
            <person name="Leadbetter J.R."/>
        </authorList>
    </citation>
    <scope>NUCLEOTIDE SEQUENCE [LARGE SCALE GENOMIC DNA]</scope>
    <source>
        <strain evidence="4">ATCC BAA-888 / DSM 13862 / ZAS-9</strain>
    </source>
</reference>
<dbReference type="InParanoid" id="F5Y942"/>
<dbReference type="eggNOG" id="COG1653">
    <property type="taxonomic scope" value="Bacteria"/>
</dbReference>
<dbReference type="EMBL" id="CP001841">
    <property type="protein sequence ID" value="AEF81732.1"/>
    <property type="molecule type" value="Genomic_DNA"/>
</dbReference>
<organism evidence="3 4">
    <name type="scientific">Leadbettera azotonutricia (strain ATCC BAA-888 / DSM 13862 / ZAS-9)</name>
    <name type="common">Treponema azotonutricium</name>
    <dbReference type="NCBI Taxonomy" id="545695"/>
    <lineage>
        <taxon>Bacteria</taxon>
        <taxon>Pseudomonadati</taxon>
        <taxon>Spirochaetota</taxon>
        <taxon>Spirochaetia</taxon>
        <taxon>Spirochaetales</taxon>
        <taxon>Breznakiellaceae</taxon>
        <taxon>Leadbettera</taxon>
    </lineage>
</organism>
<dbReference type="Gene3D" id="3.40.190.10">
    <property type="entry name" value="Periplasmic binding protein-like II"/>
    <property type="match status" value="1"/>
</dbReference>
<gene>
    <name evidence="3" type="ordered locus">TREAZ_3278</name>
</gene>
<evidence type="ECO:0000313" key="4">
    <source>
        <dbReference type="Proteomes" id="UP000009222"/>
    </source>
</evidence>
<dbReference type="OrthoDB" id="362670at2"/>
<dbReference type="GO" id="GO:0042597">
    <property type="term" value="C:periplasmic space"/>
    <property type="evidence" value="ECO:0007669"/>
    <property type="project" value="UniProtKB-SubCell"/>
</dbReference>
<proteinExistence type="inferred from homology"/>
<dbReference type="Pfam" id="PF13416">
    <property type="entry name" value="SBP_bac_8"/>
    <property type="match status" value="1"/>
</dbReference>
<sequence length="442" mass="48031">MRHTRRFFLSFIILSVVLVALLGCQGKNRPSKRNPVGITVWHTYVEQMKTGFEELATEFNATRGAQEGITVSVTAVARAAVLNEKLLMAAEGDPGSPELPDIAVVYPPVAASLAQKGVLVDFASLFTREEISRYVGEFVEEGMIGGVFYLLPVAKSTEVLFLNKTIFDRFAADTPGVSLGQLATFEGIIAAAEQYREWSGGKTFYCPDELFNYTMIGMEQMGESFVQGKRLNVASPSFTRVWDSYYGPAARGEVAIFSNFGSQLALSGEVVAVSSTSAGAMYFPTSVTYADNSKEDVEFVVLPFPVFAGGEKVAAQRGGGMCVLKSTAAKEYGAGVFLKWLTEPAQNLRFTAATGYMPVMQEAFDLVMANGMDAVGEGLKRQAFLAAIAMQKEYRFFIPPVFDGLDTLQTRYVEELQKAAKRGLSGGESGEDLRSFIAAFSE</sequence>
<dbReference type="InterPro" id="IPR006059">
    <property type="entry name" value="SBP"/>
</dbReference>
<accession>F5Y942</accession>
<dbReference type="Proteomes" id="UP000009222">
    <property type="component" value="Chromosome"/>
</dbReference>
<comment type="subcellular location">
    <subcellularLocation>
        <location evidence="1">Periplasm</location>
    </subcellularLocation>
</comment>
<dbReference type="RefSeq" id="WP_015712284.1">
    <property type="nucleotide sequence ID" value="NC_015577.1"/>
</dbReference>
<keyword evidence="4" id="KW-1185">Reference proteome</keyword>
<dbReference type="PROSITE" id="PS51257">
    <property type="entry name" value="PROKAR_LIPOPROTEIN"/>
    <property type="match status" value="1"/>
</dbReference>
<dbReference type="InterPro" id="IPR050490">
    <property type="entry name" value="Bact_solute-bd_prot1"/>
</dbReference>
<evidence type="ECO:0000256" key="1">
    <source>
        <dbReference type="ARBA" id="ARBA00004418"/>
    </source>
</evidence>
<name>F5Y942_LEAAZ</name>
<dbReference type="HOGENOM" id="CLU_043127_0_0_12"/>
<dbReference type="AlphaFoldDB" id="F5Y942"/>
<dbReference type="PANTHER" id="PTHR43649:SF17">
    <property type="entry name" value="ABC TRANSPORTER SOLUTE BINDING PROTEIN-SUGAR TRANSPORT"/>
    <property type="match status" value="1"/>
</dbReference>
<dbReference type="KEGG" id="taz:TREAZ_3278"/>
<dbReference type="STRING" id="545695.TREAZ_3278"/>